<keyword evidence="2" id="KW-0732">Signal</keyword>
<proteinExistence type="predicted"/>
<dbReference type="OrthoDB" id="4229194at2"/>
<feature type="signal peptide" evidence="2">
    <location>
        <begin position="1"/>
        <end position="23"/>
    </location>
</feature>
<sequence>MRRPLTVPLLLAALALTGCGGDAEPAASRPVPTAPAEAAFVPFYDCLAEQGLKLTETEGGARRVDKDANSEKAQRDADKACRSLMPAELPVDQEQMKQDKALSECVRRNGYPDYPDPDPKTGRLPESEALKYDAGLPEILRKCRPAAAGDQEGQGGAVDGG</sequence>
<organism evidence="3 4">
    <name type="scientific">Streptomyces gardneri</name>
    <dbReference type="NCBI Taxonomy" id="66892"/>
    <lineage>
        <taxon>Bacteria</taxon>
        <taxon>Bacillati</taxon>
        <taxon>Actinomycetota</taxon>
        <taxon>Actinomycetes</taxon>
        <taxon>Kitasatosporales</taxon>
        <taxon>Streptomycetaceae</taxon>
        <taxon>Streptomyces</taxon>
    </lineage>
</organism>
<evidence type="ECO:0000256" key="1">
    <source>
        <dbReference type="SAM" id="MobiDB-lite"/>
    </source>
</evidence>
<name>A0A4Y3RUP9_9ACTN</name>
<accession>A0A4Y3RUP9</accession>
<comment type="caution">
    <text evidence="3">The sequence shown here is derived from an EMBL/GenBank/DDBJ whole genome shotgun (WGS) entry which is preliminary data.</text>
</comment>
<feature type="region of interest" description="Disordered" evidence="1">
    <location>
        <begin position="107"/>
        <end position="127"/>
    </location>
</feature>
<protein>
    <recommendedName>
        <fullName evidence="5">Lipoprotein</fullName>
    </recommendedName>
</protein>
<feature type="region of interest" description="Disordered" evidence="1">
    <location>
        <begin position="56"/>
        <end position="78"/>
    </location>
</feature>
<feature type="compositionally biased region" description="Basic and acidic residues" evidence="1">
    <location>
        <begin position="117"/>
        <end position="127"/>
    </location>
</feature>
<dbReference type="Proteomes" id="UP000315226">
    <property type="component" value="Unassembled WGS sequence"/>
</dbReference>
<feature type="chain" id="PRO_5021383950" description="Lipoprotein" evidence="2">
    <location>
        <begin position="24"/>
        <end position="161"/>
    </location>
</feature>
<evidence type="ECO:0000313" key="3">
    <source>
        <dbReference type="EMBL" id="GEB61034.1"/>
    </source>
</evidence>
<dbReference type="PROSITE" id="PS51257">
    <property type="entry name" value="PROKAR_LIPOPROTEIN"/>
    <property type="match status" value="1"/>
</dbReference>
<dbReference type="RefSeq" id="WP_141301150.1">
    <property type="nucleotide sequence ID" value="NZ_BJMN01000050.1"/>
</dbReference>
<evidence type="ECO:0008006" key="5">
    <source>
        <dbReference type="Google" id="ProtNLM"/>
    </source>
</evidence>
<evidence type="ECO:0000256" key="2">
    <source>
        <dbReference type="SAM" id="SignalP"/>
    </source>
</evidence>
<reference evidence="3 4" key="1">
    <citation type="submission" date="2019-06" db="EMBL/GenBank/DDBJ databases">
        <title>Whole genome shotgun sequence of Streptomyces gardneri NBRC 12865.</title>
        <authorList>
            <person name="Hosoyama A."/>
            <person name="Uohara A."/>
            <person name="Ohji S."/>
            <person name="Ichikawa N."/>
        </authorList>
    </citation>
    <scope>NUCLEOTIDE SEQUENCE [LARGE SCALE GENOMIC DNA]</scope>
    <source>
        <strain evidence="3 4">NBRC 12865</strain>
    </source>
</reference>
<evidence type="ECO:0000313" key="4">
    <source>
        <dbReference type="Proteomes" id="UP000315226"/>
    </source>
</evidence>
<gene>
    <name evidence="3" type="ORF">SGA01_66390</name>
</gene>
<dbReference type="AlphaFoldDB" id="A0A4Y3RUP9"/>
<dbReference type="EMBL" id="BJMN01000050">
    <property type="protein sequence ID" value="GEB61034.1"/>
    <property type="molecule type" value="Genomic_DNA"/>
</dbReference>
<keyword evidence="4" id="KW-1185">Reference proteome</keyword>